<organism evidence="1">
    <name type="scientific">Lepeophtheirus salmonis</name>
    <name type="common">Salmon louse</name>
    <name type="synonym">Caligus salmonis</name>
    <dbReference type="NCBI Taxonomy" id="72036"/>
    <lineage>
        <taxon>Eukaryota</taxon>
        <taxon>Metazoa</taxon>
        <taxon>Ecdysozoa</taxon>
        <taxon>Arthropoda</taxon>
        <taxon>Crustacea</taxon>
        <taxon>Multicrustacea</taxon>
        <taxon>Hexanauplia</taxon>
        <taxon>Copepoda</taxon>
        <taxon>Siphonostomatoida</taxon>
        <taxon>Caligidae</taxon>
        <taxon>Lepeophtheirus</taxon>
    </lineage>
</organism>
<protein>
    <submittedName>
        <fullName evidence="1">Uncharacterized protein</fullName>
    </submittedName>
</protein>
<evidence type="ECO:0000313" key="1">
    <source>
        <dbReference type="EMBL" id="CDW24131.1"/>
    </source>
</evidence>
<feature type="non-terminal residue" evidence="1">
    <location>
        <position position="1"/>
    </location>
</feature>
<dbReference type="AlphaFoldDB" id="A0A0K2TF96"/>
<sequence length="78" mass="9078">RAWRPNAGSNKVESLLCCVAWRESCQANSNQTLQIKDLSRFKKFAISTWSYPGQILRRILFLFHYCGINTQLIDPIFI</sequence>
<reference evidence="1" key="1">
    <citation type="submission" date="2014-05" db="EMBL/GenBank/DDBJ databases">
        <authorList>
            <person name="Chronopoulou M."/>
        </authorList>
    </citation>
    <scope>NUCLEOTIDE SEQUENCE</scope>
    <source>
        <tissue evidence="1">Whole organism</tissue>
    </source>
</reference>
<accession>A0A0K2TF96</accession>
<name>A0A0K2TF96_LEPSM</name>
<dbReference type="EMBL" id="HACA01006770">
    <property type="protein sequence ID" value="CDW24131.1"/>
    <property type="molecule type" value="Transcribed_RNA"/>
</dbReference>
<proteinExistence type="predicted"/>